<comment type="caution">
    <text evidence="2">The sequence shown here is derived from an EMBL/GenBank/DDBJ whole genome shotgun (WGS) entry which is preliminary data.</text>
</comment>
<dbReference type="RefSeq" id="WP_190890410.1">
    <property type="nucleotide sequence ID" value="NZ_JACWZY010000028.1"/>
</dbReference>
<protein>
    <recommendedName>
        <fullName evidence="4">Aerotolerance regulator N-terminal domain-containing protein</fullName>
    </recommendedName>
</protein>
<keyword evidence="1" id="KW-1133">Transmembrane helix</keyword>
<evidence type="ECO:0000256" key="1">
    <source>
        <dbReference type="SAM" id="Phobius"/>
    </source>
</evidence>
<gene>
    <name evidence="2" type="ORF">IC229_25915</name>
</gene>
<evidence type="ECO:0000313" key="2">
    <source>
        <dbReference type="EMBL" id="MBD2704109.1"/>
    </source>
</evidence>
<proteinExistence type="predicted"/>
<dbReference type="EMBL" id="JACWZY010000028">
    <property type="protein sequence ID" value="MBD2704109.1"/>
    <property type="molecule type" value="Genomic_DNA"/>
</dbReference>
<accession>A0A926Y026</accession>
<organism evidence="2 3">
    <name type="scientific">Spirosoma profusum</name>
    <dbReference type="NCBI Taxonomy" id="2771354"/>
    <lineage>
        <taxon>Bacteria</taxon>
        <taxon>Pseudomonadati</taxon>
        <taxon>Bacteroidota</taxon>
        <taxon>Cytophagia</taxon>
        <taxon>Cytophagales</taxon>
        <taxon>Cytophagaceae</taxon>
        <taxon>Spirosoma</taxon>
    </lineage>
</organism>
<sequence length="545" mass="61190">MQSIVNWTDPINWLIATTLLILLVGQIWLIARNPSLSIGRKWVRGGLNGLLWLLLTGYFLQPEWPIDRPARHILLVGDGVPSAFVRRMKDSLRIQESFTSQNFKANVDSVTMLGQRFPTETLTKLSNVALRWIPYDAPDQLQSIRWKGIVQQGEMQHVTGRIFSSETQPLKLRFGNRTLDSVALREGDNTFAFQFPAFALGQNQVNVILGSTTLDTLRYFARSNQPLTIQFLLNNPDFESKTLADWLGKQGHSVTISATLSKNLSSTLRINNPGKSISKTPDLIITEPANANNVAVRKAIVSGKAVMFINLTNPETDCQLINRAMGSRWQVRKMSNEPIIPLSNGLNALPYRFVDNLNQFPVTNFPVAVQQTTGRLGVSLLSETYPLALSGDSLTYTRLWTSVLARLVRPDQNTFQVEAPVFKGIRQSILVNSSGKPARFVRVGSDTTYLHQLPINERLLEGVSLFPQSGWQSVQDTLAVYVNDVVADDLLRNKQIISQFIKAHLQQQTIRTTLNQAISAQLPNWIWLLFLITCFTALWVEPKIS</sequence>
<reference evidence="2" key="1">
    <citation type="submission" date="2020-09" db="EMBL/GenBank/DDBJ databases">
        <authorList>
            <person name="Kim M.K."/>
        </authorList>
    </citation>
    <scope>NUCLEOTIDE SEQUENCE</scope>
    <source>
        <strain evidence="2">BT702</strain>
    </source>
</reference>
<keyword evidence="1" id="KW-0812">Transmembrane</keyword>
<dbReference type="AlphaFoldDB" id="A0A926Y026"/>
<evidence type="ECO:0008006" key="4">
    <source>
        <dbReference type="Google" id="ProtNLM"/>
    </source>
</evidence>
<keyword evidence="3" id="KW-1185">Reference proteome</keyword>
<keyword evidence="1" id="KW-0472">Membrane</keyword>
<evidence type="ECO:0000313" key="3">
    <source>
        <dbReference type="Proteomes" id="UP000598820"/>
    </source>
</evidence>
<dbReference type="Proteomes" id="UP000598820">
    <property type="component" value="Unassembled WGS sequence"/>
</dbReference>
<name>A0A926Y026_9BACT</name>
<feature type="transmembrane region" description="Helical" evidence="1">
    <location>
        <begin position="12"/>
        <end position="30"/>
    </location>
</feature>